<dbReference type="Pfam" id="PF12789">
    <property type="entry name" value="PTR"/>
    <property type="match status" value="1"/>
</dbReference>
<dbReference type="RefSeq" id="WP_176008306.1">
    <property type="nucleotide sequence ID" value="NZ_CP041372.2"/>
</dbReference>
<dbReference type="EMBL" id="CP041372">
    <property type="protein sequence ID" value="QKS70266.1"/>
    <property type="molecule type" value="Genomic_DNA"/>
</dbReference>
<feature type="domain" description="Phage tail fibre protein N-terminal" evidence="1">
    <location>
        <begin position="8"/>
        <end position="151"/>
    </location>
</feature>
<gene>
    <name evidence="2" type="ORF">FLK61_26255</name>
</gene>
<evidence type="ECO:0000259" key="1">
    <source>
        <dbReference type="Pfam" id="PF12571"/>
    </source>
</evidence>
<protein>
    <submittedName>
        <fullName evidence="2">Phage tail protein</fullName>
    </submittedName>
</protein>
<proteinExistence type="predicted"/>
<evidence type="ECO:0000313" key="3">
    <source>
        <dbReference type="Proteomes" id="UP000318138"/>
    </source>
</evidence>
<name>A0A859FDG8_9BACI</name>
<organism evidence="2 3">
    <name type="scientific">Paenalkalicoccus suaedae</name>
    <dbReference type="NCBI Taxonomy" id="2592382"/>
    <lineage>
        <taxon>Bacteria</taxon>
        <taxon>Bacillati</taxon>
        <taxon>Bacillota</taxon>
        <taxon>Bacilli</taxon>
        <taxon>Bacillales</taxon>
        <taxon>Bacillaceae</taxon>
        <taxon>Paenalkalicoccus</taxon>
    </lineage>
</organism>
<dbReference type="AlphaFoldDB" id="A0A859FDG8"/>
<accession>A0A859FDG8</accession>
<dbReference type="Pfam" id="PF12571">
    <property type="entry name" value="Phage_tail_fib"/>
    <property type="match status" value="1"/>
</dbReference>
<dbReference type="InterPro" id="IPR022225">
    <property type="entry name" value="Phage_tail_fibre_N"/>
</dbReference>
<keyword evidence="3" id="KW-1185">Reference proteome</keyword>
<reference evidence="3" key="1">
    <citation type="submission" date="2019-07" db="EMBL/GenBank/DDBJ databases">
        <title>Bacillus alkalisoli sp. nov. isolated from saline soil.</title>
        <authorList>
            <person name="Sun J.-Q."/>
            <person name="Xu L."/>
        </authorList>
    </citation>
    <scope>NUCLEOTIDE SEQUENCE [LARGE SCALE GENOMIC DNA]</scope>
    <source>
        <strain evidence="3">M4U3P1</strain>
    </source>
</reference>
<dbReference type="KEGG" id="psua:FLK61_26255"/>
<evidence type="ECO:0000313" key="2">
    <source>
        <dbReference type="EMBL" id="QKS70266.1"/>
    </source>
</evidence>
<sequence length="386" mass="41522">MGAFGKLTLTNRGRNLQSKAQTGVELNYTRIKIGNGNLGSSSILNLNDLISVVRSLDISKLAVQTGGRAVVGTTLTNQEITTGFYFRELGVFAQDPDLGEILYCYGNAGALAEYIPPTGEDIVEKAIDIVTIVGNAQNVTAQIDNSLIFETPSGAQEKATAALESAKQYADDGLEDKADLEHQHEISEVTGLQTALNSKLESVTWTQVQDKPTTFSPSEHGHEINEVDGLSQALEDAEQNAKDYADEEFETKTDAIAHKEEFTQHEGKTVTEAHEPLFGAYREEISTVSGTGTVTLNADNSPAYRLTMAGTTTLNLSTTSSEVVSLSVFLEQGGTAHPITFSSAIKWRGGEIPDVSEPNFTYALTFITYNGGTTWLGFLAGDFDVS</sequence>
<dbReference type="Proteomes" id="UP000318138">
    <property type="component" value="Chromosome"/>
</dbReference>